<dbReference type="STRING" id="984262.SGRA_1870"/>
<dbReference type="InterPro" id="IPR012340">
    <property type="entry name" value="NA-bd_OB-fold"/>
</dbReference>
<evidence type="ECO:0000256" key="2">
    <source>
        <dbReference type="ARBA" id="ARBA00022617"/>
    </source>
</evidence>
<keyword evidence="2" id="KW-0479">Metal-binding</keyword>
<dbReference type="KEGG" id="sgn:SGRA_1870"/>
<keyword evidence="6" id="KW-1185">Reference proteome</keyword>
<dbReference type="GO" id="GO:0005886">
    <property type="term" value="C:plasma membrane"/>
    <property type="evidence" value="ECO:0007669"/>
    <property type="project" value="InterPro"/>
</dbReference>
<dbReference type="InterPro" id="IPR036127">
    <property type="entry name" value="CcmE-like_sf"/>
</dbReference>
<dbReference type="RefSeq" id="WP_015692229.1">
    <property type="nucleotide sequence ID" value="NC_016940.1"/>
</dbReference>
<protein>
    <recommendedName>
        <fullName evidence="7">Cytochrome c-type biogenesis protein CcmE</fullName>
    </recommendedName>
</protein>
<organism evidence="5 6">
    <name type="scientific">Saprospira grandis (strain Lewin)</name>
    <dbReference type="NCBI Taxonomy" id="984262"/>
    <lineage>
        <taxon>Bacteria</taxon>
        <taxon>Pseudomonadati</taxon>
        <taxon>Bacteroidota</taxon>
        <taxon>Saprospiria</taxon>
        <taxon>Saprospirales</taxon>
        <taxon>Saprospiraceae</taxon>
        <taxon>Saprospira</taxon>
    </lineage>
</organism>
<keyword evidence="4" id="KW-0472">Membrane</keyword>
<dbReference type="AlphaFoldDB" id="H6L0R8"/>
<dbReference type="OrthoDB" id="1524250at2"/>
<accession>H6L0R8</accession>
<evidence type="ECO:0000256" key="4">
    <source>
        <dbReference type="ARBA" id="ARBA00023136"/>
    </source>
</evidence>
<evidence type="ECO:0000256" key="3">
    <source>
        <dbReference type="ARBA" id="ARBA00022748"/>
    </source>
</evidence>
<dbReference type="Pfam" id="PF03100">
    <property type="entry name" value="CcmE"/>
    <property type="match status" value="1"/>
</dbReference>
<dbReference type="eggNOG" id="COG2332">
    <property type="taxonomic scope" value="Bacteria"/>
</dbReference>
<keyword evidence="2" id="KW-0408">Iron</keyword>
<gene>
    <name evidence="5" type="ordered locus">SGRA_1870</name>
</gene>
<keyword evidence="3" id="KW-0201">Cytochrome c-type biogenesis</keyword>
<evidence type="ECO:0008006" key="7">
    <source>
        <dbReference type="Google" id="ProtNLM"/>
    </source>
</evidence>
<dbReference type="GO" id="GO:0017004">
    <property type="term" value="P:cytochrome complex assembly"/>
    <property type="evidence" value="ECO:0007669"/>
    <property type="project" value="UniProtKB-KW"/>
</dbReference>
<evidence type="ECO:0000313" key="5">
    <source>
        <dbReference type="EMBL" id="AFC24604.1"/>
    </source>
</evidence>
<evidence type="ECO:0000256" key="1">
    <source>
        <dbReference type="ARBA" id="ARBA00004370"/>
    </source>
</evidence>
<dbReference type="Proteomes" id="UP000007519">
    <property type="component" value="Chromosome"/>
</dbReference>
<sequence length="138" mass="15542">MKKMQILALIVIAAAIGVLITQASDYQSYGDFSVAMKEIDRNHQIVGQLVVDDARPIVYNPEKDANAFSFYMEDEQGTIKKVVAQMAKPQDFERSEQIVLTGRMQGSQFIAHDMQLKCPSKYQDQALQSQKARQVVSK</sequence>
<dbReference type="HOGENOM" id="CLU_079503_3_3_10"/>
<dbReference type="GO" id="GO:0020037">
    <property type="term" value="F:heme binding"/>
    <property type="evidence" value="ECO:0007669"/>
    <property type="project" value="InterPro"/>
</dbReference>
<dbReference type="Gene3D" id="2.40.50.140">
    <property type="entry name" value="Nucleic acid-binding proteins"/>
    <property type="match status" value="1"/>
</dbReference>
<dbReference type="EMBL" id="CP002831">
    <property type="protein sequence ID" value="AFC24604.1"/>
    <property type="molecule type" value="Genomic_DNA"/>
</dbReference>
<evidence type="ECO:0000313" key="6">
    <source>
        <dbReference type="Proteomes" id="UP000007519"/>
    </source>
</evidence>
<name>H6L0R8_SAPGL</name>
<dbReference type="InterPro" id="IPR004329">
    <property type="entry name" value="CcmE"/>
</dbReference>
<dbReference type="GO" id="GO:0017003">
    <property type="term" value="P:protein-heme linkage"/>
    <property type="evidence" value="ECO:0007669"/>
    <property type="project" value="InterPro"/>
</dbReference>
<dbReference type="SUPFAM" id="SSF82093">
    <property type="entry name" value="Heme chaperone CcmE"/>
    <property type="match status" value="1"/>
</dbReference>
<reference evidence="5 6" key="1">
    <citation type="journal article" date="2012" name="Stand. Genomic Sci.">
        <title>Complete genome sequencing and analysis of Saprospira grandis str. Lewin, a predatory marine bacterium.</title>
        <authorList>
            <person name="Saw J.H."/>
            <person name="Yuryev A."/>
            <person name="Kanbe M."/>
            <person name="Hou S."/>
            <person name="Young A.G."/>
            <person name="Aizawa S."/>
            <person name="Alam M."/>
        </authorList>
    </citation>
    <scope>NUCLEOTIDE SEQUENCE [LARGE SCALE GENOMIC DNA]</scope>
    <source>
        <strain evidence="5 6">Lewin</strain>
    </source>
</reference>
<comment type="subcellular location">
    <subcellularLocation>
        <location evidence="1">Membrane</location>
    </subcellularLocation>
</comment>
<proteinExistence type="predicted"/>
<keyword evidence="2" id="KW-0349">Heme</keyword>